<feature type="domain" description="Fibronectin type-III" evidence="19">
    <location>
        <begin position="2469"/>
        <end position="2559"/>
    </location>
</feature>
<dbReference type="InterPro" id="IPR008160">
    <property type="entry name" value="Collagen"/>
</dbReference>
<dbReference type="InterPro" id="IPR013783">
    <property type="entry name" value="Ig-like_fold"/>
</dbReference>
<feature type="domain" description="Fibronectin type-III" evidence="19">
    <location>
        <begin position="1390"/>
        <end position="1479"/>
    </location>
</feature>
<evidence type="ECO:0000313" key="21">
    <source>
        <dbReference type="Proteomes" id="UP000472260"/>
    </source>
</evidence>
<feature type="domain" description="VWFA" evidence="18">
    <location>
        <begin position="139"/>
        <end position="315"/>
    </location>
</feature>
<evidence type="ECO:0000256" key="12">
    <source>
        <dbReference type="ARBA" id="ARBA00049648"/>
    </source>
</evidence>
<name>A0A671LP88_9TELE</name>
<reference evidence="20" key="1">
    <citation type="submission" date="2025-08" db="UniProtKB">
        <authorList>
            <consortium name="Ensembl"/>
        </authorList>
    </citation>
    <scope>IDENTIFICATION</scope>
</reference>
<feature type="domain" description="Fibronectin type-III" evidence="19">
    <location>
        <begin position="1662"/>
        <end position="1751"/>
    </location>
</feature>
<dbReference type="SMART" id="SM00327">
    <property type="entry name" value="VWA"/>
    <property type="match status" value="4"/>
</dbReference>
<keyword evidence="2" id="KW-0964">Secreted</keyword>
<dbReference type="PANTHER" id="PTHR46708:SF2">
    <property type="entry name" value="FIBRONECTIN TYPE-III DOMAIN-CONTAINING PROTEIN"/>
    <property type="match status" value="1"/>
</dbReference>
<feature type="domain" description="VWFA" evidence="18">
    <location>
        <begin position="1201"/>
        <end position="1373"/>
    </location>
</feature>
<comment type="function">
    <text evidence="13">Type XII collagen interacts with type I collagen-containing fibrils, the COL1 domain could be associated with the surface of the fibrils, and the COL2 and NC3 domains may be localized in the perifibrillar matrix.</text>
</comment>
<feature type="compositionally biased region" description="Pro residues" evidence="16">
    <location>
        <begin position="2739"/>
        <end position="2754"/>
    </location>
</feature>
<feature type="domain" description="Fibronectin type-III" evidence="19">
    <location>
        <begin position="335"/>
        <end position="424"/>
    </location>
</feature>
<feature type="signal peptide" evidence="17">
    <location>
        <begin position="1"/>
        <end position="23"/>
    </location>
</feature>
<feature type="domain" description="Fibronectin type-III" evidence="19">
    <location>
        <begin position="2378"/>
        <end position="2468"/>
    </location>
</feature>
<dbReference type="GO" id="GO:0005614">
    <property type="term" value="C:interstitial matrix"/>
    <property type="evidence" value="ECO:0007669"/>
    <property type="project" value="UniProtKB-ARBA"/>
</dbReference>
<feature type="domain" description="Fibronectin type-III" evidence="19">
    <location>
        <begin position="726"/>
        <end position="817"/>
    </location>
</feature>
<feature type="domain" description="Fibronectin type-III" evidence="19">
    <location>
        <begin position="2649"/>
        <end position="2739"/>
    </location>
</feature>
<dbReference type="Gene3D" id="2.60.40.10">
    <property type="entry name" value="Immunoglobulins"/>
    <property type="match status" value="23"/>
</dbReference>
<dbReference type="InterPro" id="IPR048287">
    <property type="entry name" value="TSPN-like_N"/>
</dbReference>
<dbReference type="PROSITE" id="PS50234">
    <property type="entry name" value="VWFA"/>
    <property type="match status" value="4"/>
</dbReference>
<dbReference type="InterPro" id="IPR002035">
    <property type="entry name" value="VWF_A"/>
</dbReference>
<evidence type="ECO:0000256" key="11">
    <source>
        <dbReference type="ARBA" id="ARBA00023278"/>
    </source>
</evidence>
<evidence type="ECO:0000256" key="15">
    <source>
        <dbReference type="ARBA" id="ARBA00067989"/>
    </source>
</evidence>
<reference evidence="20" key="2">
    <citation type="submission" date="2025-09" db="UniProtKB">
        <authorList>
            <consortium name="Ensembl"/>
        </authorList>
    </citation>
    <scope>IDENTIFICATION</scope>
</reference>
<dbReference type="Pfam" id="PF01391">
    <property type="entry name" value="Collagen"/>
    <property type="match status" value="1"/>
</dbReference>
<evidence type="ECO:0000256" key="17">
    <source>
        <dbReference type="SAM" id="SignalP"/>
    </source>
</evidence>
<evidence type="ECO:0000256" key="16">
    <source>
        <dbReference type="SAM" id="MobiDB-lite"/>
    </source>
</evidence>
<dbReference type="SMART" id="SM00060">
    <property type="entry name" value="FN3"/>
    <property type="match status" value="23"/>
</dbReference>
<keyword evidence="11" id="KW-0379">Hydroxylation</keyword>
<dbReference type="PROSITE" id="PS50853">
    <property type="entry name" value="FN3"/>
    <property type="match status" value="22"/>
</dbReference>
<dbReference type="PANTHER" id="PTHR46708">
    <property type="entry name" value="TENASCIN"/>
    <property type="match status" value="1"/>
</dbReference>
<dbReference type="SUPFAM" id="SSF53300">
    <property type="entry name" value="vWA-like"/>
    <property type="match status" value="4"/>
</dbReference>
<dbReference type="Gene3D" id="1.20.5.320">
    <property type="entry name" value="6-Phosphogluconate Dehydrogenase, domain 3"/>
    <property type="match status" value="1"/>
</dbReference>
<keyword evidence="7" id="KW-0654">Proteoglycan</keyword>
<feature type="domain" description="Fibronectin type-III" evidence="19">
    <location>
        <begin position="633"/>
        <end position="724"/>
    </location>
</feature>
<dbReference type="SUPFAM" id="SSF49265">
    <property type="entry name" value="Fibronectin type III"/>
    <property type="match status" value="16"/>
</dbReference>
<dbReference type="GO" id="GO:0009888">
    <property type="term" value="P:tissue development"/>
    <property type="evidence" value="ECO:0007669"/>
    <property type="project" value="UniProtKB-ARBA"/>
</dbReference>
<dbReference type="Proteomes" id="UP000472260">
    <property type="component" value="Unassembled WGS sequence"/>
</dbReference>
<comment type="subcellular location">
    <subcellularLocation>
        <location evidence="1">Secreted</location>
        <location evidence="1">Extracellular space</location>
        <location evidence="1">Extracellular matrix</location>
    </subcellularLocation>
</comment>
<feature type="domain" description="Fibronectin type-III" evidence="19">
    <location>
        <begin position="2560"/>
        <end position="2648"/>
    </location>
</feature>
<evidence type="ECO:0000256" key="9">
    <source>
        <dbReference type="ARBA" id="ARBA00023157"/>
    </source>
</evidence>
<feature type="domain" description="Fibronectin type-III" evidence="19">
    <location>
        <begin position="2288"/>
        <end position="2377"/>
    </location>
</feature>
<feature type="domain" description="Fibronectin type-III" evidence="19">
    <location>
        <begin position="818"/>
        <end position="907"/>
    </location>
</feature>
<feature type="domain" description="Fibronectin type-III" evidence="19">
    <location>
        <begin position="1752"/>
        <end position="1842"/>
    </location>
</feature>
<dbReference type="GO" id="GO:0005581">
    <property type="term" value="C:collagen trimer"/>
    <property type="evidence" value="ECO:0007669"/>
    <property type="project" value="UniProtKB-KW"/>
</dbReference>
<evidence type="ECO:0000313" key="20">
    <source>
        <dbReference type="Ensembl" id="ENSSANP00000020182.1"/>
    </source>
</evidence>
<dbReference type="FunFam" id="2.60.120.200:FF:000008">
    <property type="entry name" value="Collagen type XII alpha 1 chain"/>
    <property type="match status" value="1"/>
</dbReference>
<dbReference type="FunFam" id="2.60.40.10:FF:000018">
    <property type="entry name" value="collagen alpha-1(XII) chain isoform X1"/>
    <property type="match status" value="2"/>
</dbReference>
<feature type="domain" description="Fibronectin type-III" evidence="19">
    <location>
        <begin position="1843"/>
        <end position="1931"/>
    </location>
</feature>
<evidence type="ECO:0000259" key="19">
    <source>
        <dbReference type="PROSITE" id="PS50853"/>
    </source>
</evidence>
<gene>
    <name evidence="20" type="primary">col12a1b</name>
</gene>
<evidence type="ECO:0000256" key="7">
    <source>
        <dbReference type="ARBA" id="ARBA00022974"/>
    </source>
</evidence>
<feature type="chain" id="PRO_5025634611" description="Collagen alpha-1(XII) chain" evidence="17">
    <location>
        <begin position="24"/>
        <end position="3461"/>
    </location>
</feature>
<dbReference type="FunFam" id="2.60.40.10:FF:000489">
    <property type="entry name" value="collagen alpha-1(XII) chain isoform X1"/>
    <property type="match status" value="1"/>
</dbReference>
<accession>A0A671LP88</accession>
<dbReference type="SUPFAM" id="SSF49899">
    <property type="entry name" value="Concanavalin A-like lectins/glucanases"/>
    <property type="match status" value="1"/>
</dbReference>
<dbReference type="Gene3D" id="3.40.50.410">
    <property type="entry name" value="von Willebrand factor, type A domain"/>
    <property type="match status" value="4"/>
</dbReference>
<dbReference type="Pfam" id="PF00092">
    <property type="entry name" value="VWA"/>
    <property type="match status" value="4"/>
</dbReference>
<evidence type="ECO:0000256" key="10">
    <source>
        <dbReference type="ARBA" id="ARBA00023180"/>
    </source>
</evidence>
<dbReference type="InterPro" id="IPR036116">
    <property type="entry name" value="FN3_sf"/>
</dbReference>
<proteinExistence type="inferred from homology"/>
<dbReference type="FunFam" id="2.60.40.10:FF:000554">
    <property type="entry name" value="collagen alpha-1(XII) chain isoform X1"/>
    <property type="match status" value="1"/>
</dbReference>
<evidence type="ECO:0000256" key="14">
    <source>
        <dbReference type="ARBA" id="ARBA00064391"/>
    </source>
</evidence>
<keyword evidence="6" id="KW-0130">Cell adhesion</keyword>
<feature type="domain" description="Fibronectin type-III" evidence="19">
    <location>
        <begin position="1932"/>
        <end position="2021"/>
    </location>
</feature>
<dbReference type="InterPro" id="IPR013320">
    <property type="entry name" value="ConA-like_dom_sf"/>
</dbReference>
<organism evidence="20 21">
    <name type="scientific">Sinocyclocheilus anshuiensis</name>
    <dbReference type="NCBI Taxonomy" id="1608454"/>
    <lineage>
        <taxon>Eukaryota</taxon>
        <taxon>Metazoa</taxon>
        <taxon>Chordata</taxon>
        <taxon>Craniata</taxon>
        <taxon>Vertebrata</taxon>
        <taxon>Euteleostomi</taxon>
        <taxon>Actinopterygii</taxon>
        <taxon>Neopterygii</taxon>
        <taxon>Teleostei</taxon>
        <taxon>Ostariophysi</taxon>
        <taxon>Cypriniformes</taxon>
        <taxon>Cyprinidae</taxon>
        <taxon>Cyprininae</taxon>
        <taxon>Sinocyclocheilus</taxon>
    </lineage>
</organism>
<evidence type="ECO:0000259" key="18">
    <source>
        <dbReference type="PROSITE" id="PS50234"/>
    </source>
</evidence>
<dbReference type="FunFam" id="2.60.40.10:FF:000480">
    <property type="entry name" value="Collagen, type XII, alpha 1"/>
    <property type="match status" value="1"/>
</dbReference>
<feature type="region of interest" description="Disordered" evidence="16">
    <location>
        <begin position="1082"/>
        <end position="1103"/>
    </location>
</feature>
<keyword evidence="4 17" id="KW-0732">Signal</keyword>
<dbReference type="FunFam" id="3.40.50.410:FF:000001">
    <property type="entry name" value="Collagen, type XII, alpha 1"/>
    <property type="match status" value="4"/>
</dbReference>
<feature type="domain" description="Fibronectin type-III" evidence="19">
    <location>
        <begin position="27"/>
        <end position="117"/>
    </location>
</feature>
<evidence type="ECO:0000256" key="3">
    <source>
        <dbReference type="ARBA" id="ARBA00022530"/>
    </source>
</evidence>
<dbReference type="FunFam" id="2.60.40.10:FF:000121">
    <property type="entry name" value="Collagen type XII alpha 1 chain"/>
    <property type="match status" value="10"/>
</dbReference>
<keyword evidence="8" id="KW-0176">Collagen</keyword>
<feature type="domain" description="VWFA" evidence="18">
    <location>
        <begin position="2767"/>
        <end position="2940"/>
    </location>
</feature>
<dbReference type="Pfam" id="PF00041">
    <property type="entry name" value="fn3"/>
    <property type="match status" value="20"/>
</dbReference>
<feature type="domain" description="Fibronectin type-III" evidence="19">
    <location>
        <begin position="1572"/>
        <end position="1661"/>
    </location>
</feature>
<feature type="compositionally biased region" description="Basic and acidic residues" evidence="16">
    <location>
        <begin position="3369"/>
        <end position="3381"/>
    </location>
</feature>
<keyword evidence="10" id="KW-0325">Glycoprotein</keyword>
<evidence type="ECO:0000256" key="2">
    <source>
        <dbReference type="ARBA" id="ARBA00022525"/>
    </source>
</evidence>
<feature type="domain" description="Fibronectin type-III" evidence="19">
    <location>
        <begin position="1090"/>
        <end position="1180"/>
    </location>
</feature>
<dbReference type="GO" id="GO:0007155">
    <property type="term" value="P:cell adhesion"/>
    <property type="evidence" value="ECO:0007669"/>
    <property type="project" value="UniProtKB-KW"/>
</dbReference>
<comment type="similarity">
    <text evidence="12">Belongs to the fibril-associated collagens with interrupted helices (FACIT) family.</text>
</comment>
<dbReference type="InterPro" id="IPR003961">
    <property type="entry name" value="FN3_dom"/>
</dbReference>
<dbReference type="Ensembl" id="ENSSANT00000021521.1">
    <property type="protein sequence ID" value="ENSSANP00000020182.1"/>
    <property type="gene ID" value="ENSSANG00000009548.1"/>
</dbReference>
<keyword evidence="21" id="KW-1185">Reference proteome</keyword>
<evidence type="ECO:0000256" key="5">
    <source>
        <dbReference type="ARBA" id="ARBA00022737"/>
    </source>
</evidence>
<feature type="domain" description="Fibronectin type-III" evidence="19">
    <location>
        <begin position="909"/>
        <end position="998"/>
    </location>
</feature>
<dbReference type="FunFam" id="2.60.40.10:FF:000227">
    <property type="entry name" value="Fibronectin isoform X1"/>
    <property type="match status" value="1"/>
</dbReference>
<dbReference type="InterPro" id="IPR050991">
    <property type="entry name" value="ECM_Regulatory_Proteins"/>
</dbReference>
<feature type="domain" description="VWFA" evidence="18">
    <location>
        <begin position="439"/>
        <end position="615"/>
    </location>
</feature>
<dbReference type="PRINTS" id="PR00453">
    <property type="entry name" value="VWFADOMAIN"/>
</dbReference>
<feature type="region of interest" description="Disordered" evidence="16">
    <location>
        <begin position="2723"/>
        <end position="2754"/>
    </location>
</feature>
<evidence type="ECO:0000256" key="13">
    <source>
        <dbReference type="ARBA" id="ARBA00053577"/>
    </source>
</evidence>
<evidence type="ECO:0000256" key="6">
    <source>
        <dbReference type="ARBA" id="ARBA00022889"/>
    </source>
</evidence>
<dbReference type="SMART" id="SM00210">
    <property type="entry name" value="TSPN"/>
    <property type="match status" value="1"/>
</dbReference>
<evidence type="ECO:0000256" key="1">
    <source>
        <dbReference type="ARBA" id="ARBA00004498"/>
    </source>
</evidence>
<sequence>KMSVTRLAAAALLTLSVLTSVRAQVTPPSDLRFKILNENTVQMIWKQPLSRIEGLRVVVTSDTEEPVKEFTLPPSATKTSIRDLTHDVDYVVTITSYSGSEESIPISGQITIQSSGFEGGTRKPQVSDAVKCLPSAIADLVFLVDGSWSVGRENFKFIRSFIAAMASAFDLGEDKTRVGVVQYSTDTRTEFNLNQYFKKAELLRAINSLPYKGGNTMTGEALDHLLKNMFTETAGARKGFPRVAVVITDGKSQDPVEGYAKRLKNAGVEIFTLGIKEADEEELKQMSSTPYRTHVYTVPNFDMIKAVEKSLITQVCTSVDDQLNSLASGEEAIEPASNLQVTEVASKSMRVTWDASIGEVTGYKVKMVPMLAGSKRQELYVGPTQTSVNVRDLSPDTEYEISLFALKGLTPSEPVMAMEKTQPLKVSLECSLGVDVQADVVLLVDGSYSIGLTNFAKVRAFLEVLVNTFDIGPDKVQISLVQYSRDPHTEFYLNTYHDLSAVVKAVRAFPYRGGSTNTGKAMTYVRERIFVPTRGARANVPRVMILITDGKSSDAFKDPAAKLRNTDVEIFAVGVKDAVRSELEAIANPPVETHVYTVEDFDAFQRISNELTQSICLRIEQELLNIKRRSLIAPRSLTFSEVTSRSFRASWITDAVDVQSYLVQYRPDAETEAGYISVSVPGDTTTSVLHHLTPVTKYEVKVYAQYQKGESFPISDFETTLEEQGSVNNLRVSEETTSSFRVSWVAAPGPVVRYRLTYVPVRGDSGLLETATDGPETTIVLQQLYPVTTYRVSVAAEYPSGVGPQMEIDGTTKEERGSPRDLRVSDETVSSMQLSWAAAPGRVAQYRVFYQPTEGGEMKEVAVKGDTTVALLKNLQPGTEYQLAVRARYSSGLGEPLQGTGTTLEEVGSPRDLITSDVTDTSFMASWTAAPGRVRQYRVRWKSLLSAESGEKMVPGDVTSSLLENLTPETRYQVSVLASYDRGDGELLVGEETTDASASAKALLVSDETERTMRVTWKAAPGPVVSYRLTYIPEDGGKEMTIKIHANVTSTMLRKLQSLTTYNIKVHPIYKRGEGKARQGVGTTLSPFKAPRNLQTSEPTKTSFRVSWDPAPGDVRGYKVTFHPSGNEVDLGEYLVGPYDNTVVLEELRAGTKYSVAVFGMFDGGESMPLAGEEKTTLSDAPESPPLDLPEKQCVTTAKADIVLLVDGSWSIGRLNFKTIRTFIGRMVGVFDIGPDKVQIGLAQYSGDPKTEWHLNAHATRESLQEAVTNLPYKGGNTMTGMALNYILQNNFKPNMGMRPDSRKIGVLITDGKSQDEIVVNSQRLRNSDIELYAIGVKNADENELRSIASDPDEIHMYNVNDFSFLLDIVDDLTVNLCNSVKGPGGGPGTPTDLVTSEVTHYSFRATWMPPDEPVEKFRIEYVPAAGGITEVMFVDGEENTVVLVKLTPMTEYIVRVYGVIGEESSEPLKGTETTLPLPAVTSMTVYDEAITSMRVRWELVSGASGYLLNYNTINASVPSGKMEMRVGADVNDVQLLQLLPNTAYSISLFALHGEAASEPLIDRGVTLPLPPAGELRISEVTHSSMRLTWDAAPGNVRKYIITYKREDGDLKEVEVNGDITTLVLTSLRSQTEYDAAVTPVYDEGPANPMLGSAITDVVPAPKNLRFSEVGQTSFRATWEHGAPDVELYRVGWTKQGENNFKYEILSREETSHVLPDLDPDTMYDVTVTAIYPDESESEDLMGSQRTLPTGPPQNLQVFNATTTTLTVKWDHAPGPVQNYKITYQPLVGGKLLSVQVGGKKNSVILQKLTPDTPYSITVAAVYRTGESKDISGQGKTKALGGVRNLQVLNPTMTTLNVRWEPAEGKVKEYKVIYVPAAGGAESMEQVSGTTTSTVLRGLKSDTLYTVTLIPVYAEGDGQRMSENGKTRALGGVKNLRVTDPTMTSLNVKWDPADGAVRQYKIFFVPAAGGTEAMEQIPGAQTSIVLRNLQPDTPYTVSVVPVYPATEGRRQSENGRTLPLGGVRNLHLIDPTFTTLTATWDAADGNVQGYKVLYVPTNGGTELMEQVSESTTTLVLSKLLPDTMYTVTVLPVYAEGDGPQLSQKGKTKPLGSVRNLQVTDPTISTLNVRWEPAEGSVREYIVVYVATGSLDQEVVRMISMDVPEIANKTVVSVATPLQLMRITSEFIVKTYHRPLGGVRNLQVTDPTSSTLNVRWEHADGNPRNYKVFYVPQPGDSEKMELVSGGTTSTVLRNLNANMVYKVTLLPMYENDVEGKRQSENGKTKPLGGVKKLQVTDPTTSSLKVRWEPAEGNVRQYRIFYVPATGGAEDMEQVSGGTTNTVLRNLLSDTIYTVTVVPVYPEGEGLRQSEKGKTLPRVPPRNIQVYNPTPNSLNVRWEPASGQVQQYRVAYAPLSGIRSLESVLVPGNINNAFLDQLVPDTPYSVNVMAVYADGEGPGIDGKGKTLPQAGPRNMRVFETTTSTISIGWDHAEGPVQQYNIAYAPLTGDPITEFTVVPGNRNNAILQNLLPDTPYNITVTAVYPEGPGGSLNGNGRTLGLLAPQNLRVSDEWYTRFRVSWDPAPAPVMGYKLVYQPTDKDESLEVFVGDVTSYTLHNLLPGTTYDVQVYAQYDGGVSKPLTGQGTTLYLNVTNLVTYDVGYNRFCIRWTPHRAATSYRIKLNPLDPAAKGQQEITIFAGHSQYCFEGLSPDSLYNATVFVQTPNLEGPGVSTRERTRVKPTPVPTKPPTPPPPPTIPPGWAVCKGAKADVVFLIDGSWSIGDDSFSKVVQFVFSVVGAFDAIGPSGMQVSFVQYSDDAKTEFKLNTYNDKGTALSALKLIGYKGGNTKTGVALKHVYEKVFTLDSGMRRNVPKVVVAVTDGRSQDEVNKNAAKLQQAGYSVFVVGVANVDFVELQNIASKPSERHVFVVDDFDAFSSIQDNLVTFICETATSSCPLIYVNGFTSPGFRMLEAFNLTEKMYASTKGVSMEPGSFNSYTAYRLHKNAFLNQPSSYIHPDGLPSTYTIILMFRLLPDSPTEAFDIWQVSDKNYKPETGVTIDPSAQTVSFYNKDTTGEIQRATFKNDQVRRIFHGSFHKLHILVSPKSVKLNMDCQEVAEKEIKPAGNTSMDGFQVLGKMSKSIGSQGESATFQLQMFDIVCSLGWTSRDRCCDLPSMRDESKCPSLPNACTCTSDSKGPQGPQGPVVSQLKCGPMGPRGEMGLPGPMGPPGPQGPSGLSIPGEAVSPSQFSSCIHCLLTHSEFMFGSVTVYLKRNMISFIQGPTGVKGDKGDRGDIASQSMMRSIARQVCEQLVNGQMGRFNEVLNQIPSNYHSNSPGPSGPPGPSGSMGPRGEPGRIGRNGLPGSPGLPGRQGDRGPAGEKGDRGSPGIGEKGQRGSTGPPGPPGESRIGPPGSTGPPGSRGQSGRNGVSGVRGPPGPPGYCDSSQCVGIPYNGQGYRGTSLMF</sequence>
<feature type="domain" description="Fibronectin type-III" evidence="19">
    <location>
        <begin position="999"/>
        <end position="1088"/>
    </location>
</feature>
<keyword evidence="9" id="KW-1015">Disulfide bond</keyword>
<keyword evidence="3" id="KW-0272">Extracellular matrix</keyword>
<dbReference type="CDD" id="cd00063">
    <property type="entry name" value="FN3"/>
    <property type="match status" value="20"/>
</dbReference>
<comment type="subunit">
    <text evidence="14">Trimer of identical chains each containing 190 kDa of non-triple-helical sequences.</text>
</comment>
<feature type="domain" description="Fibronectin type-III" evidence="19">
    <location>
        <begin position="1480"/>
        <end position="1571"/>
    </location>
</feature>
<feature type="compositionally biased region" description="Polar residues" evidence="16">
    <location>
        <begin position="1093"/>
        <end position="1103"/>
    </location>
</feature>
<feature type="compositionally biased region" description="Low complexity" evidence="16">
    <location>
        <begin position="3402"/>
        <end position="3430"/>
    </location>
</feature>
<keyword evidence="5" id="KW-0677">Repeat</keyword>
<protein>
    <recommendedName>
        <fullName evidence="15">Collagen alpha-1(XII) chain</fullName>
    </recommendedName>
</protein>
<dbReference type="CDD" id="cd01482">
    <property type="entry name" value="vWA_collagen_alphaI-XII-like"/>
    <property type="match status" value="4"/>
</dbReference>
<dbReference type="Gene3D" id="2.60.120.200">
    <property type="match status" value="1"/>
</dbReference>
<evidence type="ECO:0000256" key="8">
    <source>
        <dbReference type="ARBA" id="ARBA00023119"/>
    </source>
</evidence>
<dbReference type="FunFam" id="2.60.40.10:FF:000234">
    <property type="entry name" value="Collagen, type XII, alpha 1"/>
    <property type="match status" value="6"/>
</dbReference>
<feature type="region of interest" description="Disordered" evidence="16">
    <location>
        <begin position="3324"/>
        <end position="3437"/>
    </location>
</feature>
<evidence type="ECO:0000256" key="4">
    <source>
        <dbReference type="ARBA" id="ARBA00022729"/>
    </source>
</evidence>
<feature type="domain" description="Fibronectin type-III" evidence="19">
    <location>
        <begin position="2197"/>
        <end position="2286"/>
    </location>
</feature>
<feature type="domain" description="Fibronectin type-III" evidence="19">
    <location>
        <begin position="2022"/>
        <end position="2111"/>
    </location>
</feature>
<dbReference type="InterPro" id="IPR036465">
    <property type="entry name" value="vWFA_dom_sf"/>
</dbReference>